<dbReference type="Proteomes" id="UP000186168">
    <property type="component" value="Unassembled WGS sequence"/>
</dbReference>
<dbReference type="STRING" id="67365.GCA_001704635_04048"/>
<dbReference type="InterPro" id="IPR036086">
    <property type="entry name" value="ParB/Sulfiredoxin_sf"/>
</dbReference>
<evidence type="ECO:0000313" key="3">
    <source>
        <dbReference type="Proteomes" id="UP000186168"/>
    </source>
</evidence>
<feature type="region of interest" description="Disordered" evidence="1">
    <location>
        <begin position="90"/>
        <end position="118"/>
    </location>
</feature>
<organism evidence="2 3">
    <name type="scientific">Streptomyces sparsogenes DSM 40356</name>
    <dbReference type="NCBI Taxonomy" id="1331668"/>
    <lineage>
        <taxon>Bacteria</taxon>
        <taxon>Bacillati</taxon>
        <taxon>Actinomycetota</taxon>
        <taxon>Actinomycetes</taxon>
        <taxon>Kitasatosporales</taxon>
        <taxon>Streptomycetaceae</taxon>
        <taxon>Streptomyces</taxon>
    </lineage>
</organism>
<dbReference type="AlphaFoldDB" id="A0A1R1SG49"/>
<feature type="region of interest" description="Disordered" evidence="1">
    <location>
        <begin position="149"/>
        <end position="194"/>
    </location>
</feature>
<accession>A0A1R1SG49</accession>
<dbReference type="EMBL" id="ASQP01000319">
    <property type="protein sequence ID" value="OMI36999.1"/>
    <property type="molecule type" value="Genomic_DNA"/>
</dbReference>
<proteinExistence type="predicted"/>
<feature type="compositionally biased region" description="Basic and acidic residues" evidence="1">
    <location>
        <begin position="105"/>
        <end position="118"/>
    </location>
</feature>
<name>A0A1R1SG49_9ACTN</name>
<protein>
    <submittedName>
        <fullName evidence="2">Streptomycin biosynthesis operon regulator</fullName>
    </submittedName>
</protein>
<feature type="compositionally biased region" description="Basic and acidic residues" evidence="1">
    <location>
        <begin position="151"/>
        <end position="168"/>
    </location>
</feature>
<feature type="region of interest" description="Disordered" evidence="1">
    <location>
        <begin position="272"/>
        <end position="345"/>
    </location>
</feature>
<sequence length="345" mass="37452">MPSTMQVIDGMHRLRATELRGGTEIDVRFFEGEEKDAFVLAVESNITHGLPLSLDDRKEAAARILLSHPMWSDRAIGATTGLSAKTVGAIRGRSTEGLPQSNVRIGRDGRTRPLDPTEGRRLAGRLMQQNPSAPLRQIAAEAGVSLSTVSDVRKRLQRGESPVPERGRSRAQPDTVTERTPRPHQQQDDTEADRPSHALMLRHLSRDPSVRLTEDGRALLRWLTIVAVRRQDWERLLRGVPPHRMEAVAELARGCARTWQQVAEQLERAHGVAAGPEAEGTSGAAPAGTEADDHTVGADLPGCASALESRRSGEVTVAVPGPPRRATPQHAEGCCGFASRASPRE</sequence>
<feature type="compositionally biased region" description="Basic and acidic residues" evidence="1">
    <location>
        <begin position="176"/>
        <end position="194"/>
    </location>
</feature>
<gene>
    <name evidence="2" type="ORF">SPAR_22814</name>
</gene>
<evidence type="ECO:0000256" key="1">
    <source>
        <dbReference type="SAM" id="MobiDB-lite"/>
    </source>
</evidence>
<comment type="caution">
    <text evidence="2">The sequence shown here is derived from an EMBL/GenBank/DDBJ whole genome shotgun (WGS) entry which is preliminary data.</text>
</comment>
<dbReference type="SUPFAM" id="SSF110849">
    <property type="entry name" value="ParB/Sulfiredoxin"/>
    <property type="match status" value="1"/>
</dbReference>
<keyword evidence="3" id="KW-1185">Reference proteome</keyword>
<evidence type="ECO:0000313" key="2">
    <source>
        <dbReference type="EMBL" id="OMI36999.1"/>
    </source>
</evidence>
<reference evidence="2 3" key="1">
    <citation type="submission" date="2013-05" db="EMBL/GenBank/DDBJ databases">
        <title>Genome sequence of Streptomyces sparsogenes DSM 40356.</title>
        <authorList>
            <person name="Coyne S."/>
            <person name="Seebeck F.P."/>
        </authorList>
    </citation>
    <scope>NUCLEOTIDE SEQUENCE [LARGE SCALE GENOMIC DNA]</scope>
    <source>
        <strain evidence="2 3">DSM 40356</strain>
    </source>
</reference>